<accession>A0ABV1BMT5</accession>
<evidence type="ECO:0000313" key="1">
    <source>
        <dbReference type="EMBL" id="MEQ2372548.1"/>
    </source>
</evidence>
<organism evidence="1 2">
    <name type="scientific">Blautia aquisgranensis</name>
    <dbReference type="NCBI Taxonomy" id="3133153"/>
    <lineage>
        <taxon>Bacteria</taxon>
        <taxon>Bacillati</taxon>
        <taxon>Bacillota</taxon>
        <taxon>Clostridia</taxon>
        <taxon>Lachnospirales</taxon>
        <taxon>Lachnospiraceae</taxon>
        <taxon>Blautia</taxon>
    </lineage>
</organism>
<comment type="caution">
    <text evidence="1">The sequence shown here is derived from an EMBL/GenBank/DDBJ whole genome shotgun (WGS) entry which is preliminary data.</text>
</comment>
<name>A0ABV1BMT5_9FIRM</name>
<sequence>MMFPFADTESDDITEEEYVPKEYGIDFKTGQLSGKIVEGVDALMVWCWIALHTPRYRYYIYSDEYGQEFEDLIGKQYSEGYTNSELERMTEECLCVNPYIEGITDFECVKKDEKIMLSFRLITTLGEQEAEIYV</sequence>
<proteinExistence type="predicted"/>
<keyword evidence="2" id="KW-1185">Reference proteome</keyword>
<dbReference type="Proteomes" id="UP001473063">
    <property type="component" value="Unassembled WGS sequence"/>
</dbReference>
<dbReference type="Pfam" id="PF10934">
    <property type="entry name" value="Sheath_initiator"/>
    <property type="match status" value="1"/>
</dbReference>
<dbReference type="EMBL" id="JBBMEJ010000056">
    <property type="protein sequence ID" value="MEQ2372548.1"/>
    <property type="molecule type" value="Genomic_DNA"/>
</dbReference>
<dbReference type="RefSeq" id="WP_118514824.1">
    <property type="nucleotide sequence ID" value="NZ_JBBMEJ010000056.1"/>
</dbReference>
<evidence type="ECO:0000313" key="2">
    <source>
        <dbReference type="Proteomes" id="UP001473063"/>
    </source>
</evidence>
<gene>
    <name evidence="1" type="ORF">WMO28_16850</name>
</gene>
<reference evidence="1 2" key="1">
    <citation type="submission" date="2024-03" db="EMBL/GenBank/DDBJ databases">
        <title>Human intestinal bacterial collection.</title>
        <authorList>
            <person name="Pauvert C."/>
            <person name="Hitch T.C.A."/>
            <person name="Clavel T."/>
        </authorList>
    </citation>
    <scope>NUCLEOTIDE SEQUENCE [LARGE SCALE GENOMIC DNA]</scope>
    <source>
        <strain evidence="1 2">CLA-JM-H16</strain>
    </source>
</reference>
<dbReference type="InterPro" id="IPR020288">
    <property type="entry name" value="Sheath_initiator"/>
</dbReference>
<protein>
    <submittedName>
        <fullName evidence="1">DUF2634 domain-containing protein</fullName>
    </submittedName>
</protein>